<accession>B8CNA7</accession>
<dbReference type="RefSeq" id="WP_020912115.1">
    <property type="nucleotide sequence ID" value="NC_011566.1"/>
</dbReference>
<dbReference type="eggNOG" id="COG0329">
    <property type="taxonomic scope" value="Bacteria"/>
</dbReference>
<gene>
    <name evidence="2" type="ordered locus">swp_1984</name>
</gene>
<dbReference type="GO" id="GO:0005829">
    <property type="term" value="C:cytosol"/>
    <property type="evidence" value="ECO:0007669"/>
    <property type="project" value="TreeGrafter"/>
</dbReference>
<keyword evidence="3" id="KW-1185">Reference proteome</keyword>
<protein>
    <submittedName>
        <fullName evidence="2">Dihydrodipicolinate synthase subfamily</fullName>
    </submittedName>
</protein>
<dbReference type="GO" id="GO:0008747">
    <property type="term" value="F:N-acetylneuraminate lyase activity"/>
    <property type="evidence" value="ECO:0007669"/>
    <property type="project" value="TreeGrafter"/>
</dbReference>
<dbReference type="OrthoDB" id="9782828at2"/>
<reference evidence="2 3" key="1">
    <citation type="journal article" date="2008" name="PLoS ONE">
        <title>Environmental adaptation: genomic analysis of the piezotolerant and psychrotolerant deep-sea iron reducing bacterium Shewanella piezotolerans WP3.</title>
        <authorList>
            <person name="Wang F."/>
            <person name="Wang J."/>
            <person name="Jian H."/>
            <person name="Zhang B."/>
            <person name="Li S."/>
            <person name="Wang F."/>
            <person name="Zeng X."/>
            <person name="Gao L."/>
            <person name="Bartlett D.H."/>
            <person name="Yu J."/>
            <person name="Hu S."/>
            <person name="Xiao X."/>
        </authorList>
    </citation>
    <scope>NUCLEOTIDE SEQUENCE [LARGE SCALE GENOMIC DNA]</scope>
    <source>
        <strain evidence="3">WP3 / JCM 13877</strain>
    </source>
</reference>
<sequence length="139" mass="15511">MKVNWQGVFPAISTQFNEGGTINYESNARMLKELIRDGIDGIVALGTIGENASLSPEKKRSFIKHAVETVNGRVMPLLRLDTIPTPAQCIKFAEQILGRVSENVRMPRLPLLGEERTYVEQAIAQALETRIALDKYNID</sequence>
<evidence type="ECO:0000256" key="1">
    <source>
        <dbReference type="ARBA" id="ARBA00023239"/>
    </source>
</evidence>
<name>B8CNA7_SHEPW</name>
<dbReference type="Gene3D" id="3.20.20.70">
    <property type="entry name" value="Aldolase class I"/>
    <property type="match status" value="1"/>
</dbReference>
<evidence type="ECO:0000313" key="2">
    <source>
        <dbReference type="EMBL" id="ACJ28741.1"/>
    </source>
</evidence>
<dbReference type="STRING" id="225849.swp_1984"/>
<dbReference type="AlphaFoldDB" id="B8CNA7"/>
<dbReference type="CDD" id="cd00408">
    <property type="entry name" value="DHDPS-like"/>
    <property type="match status" value="1"/>
</dbReference>
<dbReference type="Pfam" id="PF00701">
    <property type="entry name" value="DHDPS"/>
    <property type="match status" value="1"/>
</dbReference>
<dbReference type="EMBL" id="CP000472">
    <property type="protein sequence ID" value="ACJ28741.1"/>
    <property type="molecule type" value="Genomic_DNA"/>
</dbReference>
<dbReference type="GO" id="GO:0019262">
    <property type="term" value="P:N-acetylneuraminate catabolic process"/>
    <property type="evidence" value="ECO:0007669"/>
    <property type="project" value="TreeGrafter"/>
</dbReference>
<dbReference type="HOGENOM" id="CLU_049343_8_2_6"/>
<dbReference type="PANTHER" id="PTHR42849">
    <property type="entry name" value="N-ACETYLNEURAMINATE LYASE"/>
    <property type="match status" value="1"/>
</dbReference>
<dbReference type="InterPro" id="IPR002220">
    <property type="entry name" value="DapA-like"/>
</dbReference>
<dbReference type="PANTHER" id="PTHR42849:SF1">
    <property type="entry name" value="N-ACETYLNEURAMINATE LYASE"/>
    <property type="match status" value="1"/>
</dbReference>
<organism evidence="2 3">
    <name type="scientific">Shewanella piezotolerans (strain WP3 / JCM 13877)</name>
    <dbReference type="NCBI Taxonomy" id="225849"/>
    <lineage>
        <taxon>Bacteria</taxon>
        <taxon>Pseudomonadati</taxon>
        <taxon>Pseudomonadota</taxon>
        <taxon>Gammaproteobacteria</taxon>
        <taxon>Alteromonadales</taxon>
        <taxon>Shewanellaceae</taxon>
        <taxon>Shewanella</taxon>
    </lineage>
</organism>
<dbReference type="SUPFAM" id="SSF51569">
    <property type="entry name" value="Aldolase"/>
    <property type="match status" value="1"/>
</dbReference>
<dbReference type="Proteomes" id="UP000000753">
    <property type="component" value="Chromosome"/>
</dbReference>
<proteinExistence type="predicted"/>
<evidence type="ECO:0000313" key="3">
    <source>
        <dbReference type="Proteomes" id="UP000000753"/>
    </source>
</evidence>
<dbReference type="KEGG" id="swp:swp_1984"/>
<keyword evidence="1" id="KW-0456">Lyase</keyword>
<dbReference type="InterPro" id="IPR013785">
    <property type="entry name" value="Aldolase_TIM"/>
</dbReference>